<evidence type="ECO:0000256" key="2">
    <source>
        <dbReference type="ARBA" id="ARBA00023157"/>
    </source>
</evidence>
<comment type="caution">
    <text evidence="6">The sequence shown here is derived from an EMBL/GenBank/DDBJ whole genome shotgun (WGS) entry which is preliminary data.</text>
</comment>
<dbReference type="Proteomes" id="UP001163046">
    <property type="component" value="Unassembled WGS sequence"/>
</dbReference>
<feature type="transmembrane region" description="Helical" evidence="3">
    <location>
        <begin position="579"/>
        <end position="601"/>
    </location>
</feature>
<dbReference type="PANTHER" id="PTHR14002">
    <property type="entry name" value="ENDOGLIN/TGF-BETA RECEPTOR TYPE III"/>
    <property type="match status" value="1"/>
</dbReference>
<reference evidence="6" key="1">
    <citation type="submission" date="2023-01" db="EMBL/GenBank/DDBJ databases">
        <title>Genome assembly of the deep-sea coral Lophelia pertusa.</title>
        <authorList>
            <person name="Herrera S."/>
            <person name="Cordes E."/>
        </authorList>
    </citation>
    <scope>NUCLEOTIDE SEQUENCE</scope>
    <source>
        <strain evidence="6">USNM1676648</strain>
        <tissue evidence="6">Polyp</tissue>
    </source>
</reference>
<organism evidence="6 7">
    <name type="scientific">Desmophyllum pertusum</name>
    <dbReference type="NCBI Taxonomy" id="174260"/>
    <lineage>
        <taxon>Eukaryota</taxon>
        <taxon>Metazoa</taxon>
        <taxon>Cnidaria</taxon>
        <taxon>Anthozoa</taxon>
        <taxon>Hexacorallia</taxon>
        <taxon>Scleractinia</taxon>
        <taxon>Caryophylliina</taxon>
        <taxon>Caryophylliidae</taxon>
        <taxon>Desmophyllum</taxon>
    </lineage>
</organism>
<keyword evidence="3" id="KW-0812">Transmembrane</keyword>
<evidence type="ECO:0000256" key="3">
    <source>
        <dbReference type="SAM" id="Phobius"/>
    </source>
</evidence>
<accession>A0A9W9YFL9</accession>
<dbReference type="Gene3D" id="2.60.40.4100">
    <property type="entry name" value="Zona pellucida, ZP-C domain"/>
    <property type="match status" value="3"/>
</dbReference>
<dbReference type="OrthoDB" id="10447130at2759"/>
<dbReference type="InterPro" id="IPR055355">
    <property type="entry name" value="ZP-C"/>
</dbReference>
<keyword evidence="3" id="KW-0472">Membrane</keyword>
<proteinExistence type="predicted"/>
<dbReference type="Pfam" id="PF00100">
    <property type="entry name" value="Zona_pellucida"/>
    <property type="match status" value="3"/>
</dbReference>
<protein>
    <recommendedName>
        <fullName evidence="5">ZP-C domain-containing protein</fullName>
    </recommendedName>
</protein>
<name>A0A9W9YFL9_9CNID</name>
<keyword evidence="3" id="KW-1133">Transmembrane helix</keyword>
<dbReference type="EMBL" id="MU827779">
    <property type="protein sequence ID" value="KAJ7339596.1"/>
    <property type="molecule type" value="Genomic_DNA"/>
</dbReference>
<evidence type="ECO:0000256" key="4">
    <source>
        <dbReference type="SAM" id="SignalP"/>
    </source>
</evidence>
<evidence type="ECO:0000259" key="5">
    <source>
        <dbReference type="Pfam" id="PF00100"/>
    </source>
</evidence>
<feature type="domain" description="ZP-C" evidence="5">
    <location>
        <begin position="207"/>
        <end position="322"/>
    </location>
</feature>
<feature type="signal peptide" evidence="4">
    <location>
        <begin position="1"/>
        <end position="22"/>
    </location>
</feature>
<sequence length="617" mass="70744">MKMNTFWLFAWIVLSNLAGARAKANVTSQGEVKVRIFDNDSFSLEYTGFPIHFEKEKTLYVEVEATKNGHIAIPKECHISAYKNCNHNPSLGYRLISEHCPQPYHCNYLPTQNRTVRFKFIISQSGVLEQFLFLHCKMTTCQSKVVPHPTIFNCETQAQHCPHQEHSEIAVGPFVVWPELEGFKRDQKNLEIKSGDQAKGNNTTKGDVQVRIFGNDSFSLEYTGFLNRVNIRKNVYVEVEATKNDHVVIPKECHVSGFKNSTGHQPSEGYTLIEDRCRLVLDFEYLPTNNKAVRFKFRTTRQFTGPGEQFLYLHCKMTTCRREEIPRMNVFNCYTQAQYCPHQGESEITVGPFTVWPVGAKQDRKKSRKSELTMGQIKPRANNTEVQVRIFDNESFNQSYIGFPIHLDMNAKGLYVEVEATKSDVVVIPEECHVSGFKNCTDHHPSLGYRLISEYCPVDVECAYLPTRVSKAAAVRFKFAIKQYFGIWEQFLYLHCKMTTCQSKVVPHPTIFNCETQAQHCPHKEHSEITVGPFVVWPVGFNRQPKNPPKNLDKENKPAEADAAENMDTDKVYLNYDQIILASFGLFALGAMVIMIVLVLVKCYKERRKEKEVAVQV</sequence>
<feature type="chain" id="PRO_5040946830" description="ZP-C domain-containing protein" evidence="4">
    <location>
        <begin position="23"/>
        <end position="617"/>
    </location>
</feature>
<dbReference type="InterPro" id="IPR042235">
    <property type="entry name" value="ZP-C_dom"/>
</dbReference>
<keyword evidence="1 4" id="KW-0732">Signal</keyword>
<feature type="domain" description="ZP-C" evidence="5">
    <location>
        <begin position="383"/>
        <end position="503"/>
    </location>
</feature>
<evidence type="ECO:0000313" key="7">
    <source>
        <dbReference type="Proteomes" id="UP001163046"/>
    </source>
</evidence>
<evidence type="ECO:0000256" key="1">
    <source>
        <dbReference type="ARBA" id="ARBA00022729"/>
    </source>
</evidence>
<keyword evidence="7" id="KW-1185">Reference proteome</keyword>
<keyword evidence="2" id="KW-1015">Disulfide bond</keyword>
<evidence type="ECO:0000313" key="6">
    <source>
        <dbReference type="EMBL" id="KAJ7339596.1"/>
    </source>
</evidence>
<gene>
    <name evidence="6" type="ORF">OS493_005999</name>
</gene>
<dbReference type="AlphaFoldDB" id="A0A9W9YFL9"/>
<dbReference type="PANTHER" id="PTHR14002:SF43">
    <property type="entry name" value="DELTA-LIKE PROTEIN"/>
    <property type="match status" value="1"/>
</dbReference>
<feature type="domain" description="ZP-C" evidence="5">
    <location>
        <begin position="31"/>
        <end position="143"/>
    </location>
</feature>